<comment type="similarity">
    <text evidence="2">Belongs to the class-V pyridoxal-phosphate-dependent aminotransferase family. NifS/IscS subfamily.</text>
</comment>
<dbReference type="SUPFAM" id="SSF53383">
    <property type="entry name" value="PLP-dependent transferases"/>
    <property type="match status" value="1"/>
</dbReference>
<organism evidence="9 10">
    <name type="scientific">Paenibacillus pasadenensis</name>
    <dbReference type="NCBI Taxonomy" id="217090"/>
    <lineage>
        <taxon>Bacteria</taxon>
        <taxon>Bacillati</taxon>
        <taxon>Bacillota</taxon>
        <taxon>Bacilli</taxon>
        <taxon>Bacillales</taxon>
        <taxon>Paenibacillaceae</taxon>
        <taxon>Paenibacillus</taxon>
    </lineage>
</organism>
<proteinExistence type="inferred from homology"/>
<dbReference type="Gene3D" id="3.40.640.10">
    <property type="entry name" value="Type I PLP-dependent aspartate aminotransferase-like (Major domain)"/>
    <property type="match status" value="1"/>
</dbReference>
<dbReference type="InterPro" id="IPR015422">
    <property type="entry name" value="PyrdxlP-dep_Trfase_small"/>
</dbReference>
<gene>
    <name evidence="9" type="ORF">B8V81_4947</name>
</gene>
<dbReference type="PIRSF" id="PIRSF005572">
    <property type="entry name" value="NifS"/>
    <property type="match status" value="1"/>
</dbReference>
<dbReference type="InterPro" id="IPR015421">
    <property type="entry name" value="PyrdxlP-dep_Trfase_major"/>
</dbReference>
<dbReference type="RefSeq" id="WP_244912810.1">
    <property type="nucleotide sequence ID" value="NZ_NFEZ01000004.1"/>
</dbReference>
<reference evidence="9 10" key="1">
    <citation type="submission" date="2017-05" db="EMBL/GenBank/DDBJ databases">
        <title>Functional genome analysis of Paenibacillus pasadenensis strain R16: insights on endophytic life style and antifungal activity.</title>
        <authorList>
            <person name="Passera A."/>
            <person name="Marcolungo L."/>
            <person name="Casati P."/>
            <person name="Brasca M."/>
            <person name="Quaglino F."/>
            <person name="Delledonne M."/>
        </authorList>
    </citation>
    <scope>NUCLEOTIDE SEQUENCE [LARGE SCALE GENOMIC DNA]</scope>
    <source>
        <strain evidence="9 10">R16</strain>
    </source>
</reference>
<evidence type="ECO:0000313" key="9">
    <source>
        <dbReference type="EMBL" id="PLT46516.1"/>
    </source>
</evidence>
<dbReference type="EMBL" id="NFEZ01000004">
    <property type="protein sequence ID" value="PLT46516.1"/>
    <property type="molecule type" value="Genomic_DNA"/>
</dbReference>
<comment type="caution">
    <text evidence="9">The sequence shown here is derived from an EMBL/GenBank/DDBJ whole genome shotgun (WGS) entry which is preliminary data.</text>
</comment>
<dbReference type="InterPro" id="IPR020578">
    <property type="entry name" value="Aminotrans_V_PyrdxlP_BS"/>
</dbReference>
<dbReference type="GO" id="GO:0031071">
    <property type="term" value="F:cysteine desulfurase activity"/>
    <property type="evidence" value="ECO:0007669"/>
    <property type="project" value="UniProtKB-EC"/>
</dbReference>
<keyword evidence="5" id="KW-0408">Iron</keyword>
<keyword evidence="9" id="KW-0808">Transferase</keyword>
<dbReference type="InterPro" id="IPR015424">
    <property type="entry name" value="PyrdxlP-dep_Trfase"/>
</dbReference>
<dbReference type="PROSITE" id="PS00595">
    <property type="entry name" value="AA_TRANSFER_CLASS_5"/>
    <property type="match status" value="1"/>
</dbReference>
<keyword evidence="6" id="KW-0411">Iron-sulfur</keyword>
<evidence type="ECO:0000313" key="10">
    <source>
        <dbReference type="Proteomes" id="UP000234789"/>
    </source>
</evidence>
<comment type="cofactor">
    <cofactor evidence="1 7">
        <name>pyridoxal 5'-phosphate</name>
        <dbReference type="ChEBI" id="CHEBI:597326"/>
    </cofactor>
</comment>
<keyword evidence="4" id="KW-0663">Pyridoxal phosphate</keyword>
<dbReference type="GO" id="GO:0051536">
    <property type="term" value="F:iron-sulfur cluster binding"/>
    <property type="evidence" value="ECO:0007669"/>
    <property type="project" value="UniProtKB-KW"/>
</dbReference>
<dbReference type="Gene3D" id="3.90.1150.10">
    <property type="entry name" value="Aspartate Aminotransferase, domain 1"/>
    <property type="match status" value="1"/>
</dbReference>
<evidence type="ECO:0000256" key="4">
    <source>
        <dbReference type="ARBA" id="ARBA00022898"/>
    </source>
</evidence>
<protein>
    <submittedName>
        <fullName evidence="9">Cysteine desulfurase</fullName>
        <ecNumber evidence="9">2.8.1.7</ecNumber>
    </submittedName>
</protein>
<dbReference type="AlphaFoldDB" id="A0A2N5N839"/>
<dbReference type="Proteomes" id="UP000234789">
    <property type="component" value="Unassembled WGS sequence"/>
</dbReference>
<name>A0A2N5N839_9BACL</name>
<evidence type="ECO:0000256" key="7">
    <source>
        <dbReference type="RuleBase" id="RU004504"/>
    </source>
</evidence>
<keyword evidence="10" id="KW-1185">Reference proteome</keyword>
<evidence type="ECO:0000256" key="6">
    <source>
        <dbReference type="ARBA" id="ARBA00023014"/>
    </source>
</evidence>
<evidence type="ECO:0000256" key="1">
    <source>
        <dbReference type="ARBA" id="ARBA00001933"/>
    </source>
</evidence>
<evidence type="ECO:0000256" key="3">
    <source>
        <dbReference type="ARBA" id="ARBA00022723"/>
    </source>
</evidence>
<sequence length="393" mass="42547">MSKHRPVLYFDHGASTPPHPEVIRTLAEVMERHYANPSSIHGAGLEAGRLLRRSQELAAELTGTSAEEWVFTSGGTESNQLAVVGAARAARSRGRHIIVSQIEHPSVKQAADRLEAEGFETTRLPVDGNGRIRLDSLEAALRPDTTLVSLMHVNNEVGSVQPIEEAGALLRRFPGVLFHVDGVQSVGKLPIRLKEWGIDLFSASAHKLRGPKGTGFLYVRAGVRLEPLIGGSGLDGSWRGGTPNVPAIVASAKALRLAMEGRTERTERMGRLRKRLIGRLDAIPELRLSGDPDPDSPLQAPHVLHLSYPGMKPEVVVHALEEEGIIVSTKSACSSKDEKPSEVLLAMGYPVSRAAGGIRITFGDEHDEEAADRLADSLEAVVKRLKPLERSKI</sequence>
<dbReference type="PANTHER" id="PTHR11601:SF50">
    <property type="entry name" value="CYSTEINE DESULFURASE ISCS 2-RELATED"/>
    <property type="match status" value="1"/>
</dbReference>
<dbReference type="EC" id="2.8.1.7" evidence="9"/>
<keyword evidence="3" id="KW-0479">Metal-binding</keyword>
<dbReference type="Pfam" id="PF00266">
    <property type="entry name" value="Aminotran_5"/>
    <property type="match status" value="1"/>
</dbReference>
<dbReference type="GO" id="GO:0046872">
    <property type="term" value="F:metal ion binding"/>
    <property type="evidence" value="ECO:0007669"/>
    <property type="project" value="UniProtKB-KW"/>
</dbReference>
<evidence type="ECO:0000259" key="8">
    <source>
        <dbReference type="Pfam" id="PF00266"/>
    </source>
</evidence>
<evidence type="ECO:0000256" key="5">
    <source>
        <dbReference type="ARBA" id="ARBA00023004"/>
    </source>
</evidence>
<dbReference type="InterPro" id="IPR016454">
    <property type="entry name" value="Cysteine_dSase"/>
</dbReference>
<feature type="domain" description="Aminotransferase class V" evidence="8">
    <location>
        <begin position="9"/>
        <end position="374"/>
    </location>
</feature>
<dbReference type="InterPro" id="IPR000192">
    <property type="entry name" value="Aminotrans_V_dom"/>
</dbReference>
<evidence type="ECO:0000256" key="2">
    <source>
        <dbReference type="ARBA" id="ARBA00006490"/>
    </source>
</evidence>
<dbReference type="PANTHER" id="PTHR11601">
    <property type="entry name" value="CYSTEINE DESULFURYLASE FAMILY MEMBER"/>
    <property type="match status" value="1"/>
</dbReference>
<accession>A0A2N5N839</accession>